<accession>A0A9P4GEZ1</accession>
<dbReference type="Gene3D" id="1.20.58.340">
    <property type="entry name" value="Magnesium transport protein CorA, transmembrane region"/>
    <property type="match status" value="1"/>
</dbReference>
<keyword evidence="7" id="KW-1185">Reference proteome</keyword>
<gene>
    <name evidence="6" type="ORF">K460DRAFT_285040</name>
</gene>
<evidence type="ECO:0000256" key="1">
    <source>
        <dbReference type="ARBA" id="ARBA00004141"/>
    </source>
</evidence>
<dbReference type="GeneID" id="63846035"/>
<dbReference type="OrthoDB" id="1046782at2759"/>
<keyword evidence="3 5" id="KW-1133">Transmembrane helix</keyword>
<dbReference type="RefSeq" id="XP_040787366.1">
    <property type="nucleotide sequence ID" value="XM_040928783.1"/>
</dbReference>
<organism evidence="6 7">
    <name type="scientific">Cucurbitaria berberidis CBS 394.84</name>
    <dbReference type="NCBI Taxonomy" id="1168544"/>
    <lineage>
        <taxon>Eukaryota</taxon>
        <taxon>Fungi</taxon>
        <taxon>Dikarya</taxon>
        <taxon>Ascomycota</taxon>
        <taxon>Pezizomycotina</taxon>
        <taxon>Dothideomycetes</taxon>
        <taxon>Pleosporomycetidae</taxon>
        <taxon>Pleosporales</taxon>
        <taxon>Pleosporineae</taxon>
        <taxon>Cucurbitariaceae</taxon>
        <taxon>Cucurbitaria</taxon>
    </lineage>
</organism>
<evidence type="ECO:0000256" key="2">
    <source>
        <dbReference type="ARBA" id="ARBA00022692"/>
    </source>
</evidence>
<comment type="subcellular location">
    <subcellularLocation>
        <location evidence="1">Membrane</location>
        <topology evidence="1">Multi-pass membrane protein</topology>
    </subcellularLocation>
</comment>
<dbReference type="SUPFAM" id="SSF144083">
    <property type="entry name" value="Magnesium transport protein CorA, transmembrane region"/>
    <property type="match status" value="1"/>
</dbReference>
<comment type="caution">
    <text evidence="6">The sequence shown here is derived from an EMBL/GenBank/DDBJ whole genome shotgun (WGS) entry which is preliminary data.</text>
</comment>
<evidence type="ECO:0000256" key="4">
    <source>
        <dbReference type="ARBA" id="ARBA00023136"/>
    </source>
</evidence>
<evidence type="ECO:0000313" key="7">
    <source>
        <dbReference type="Proteomes" id="UP000800039"/>
    </source>
</evidence>
<keyword evidence="4 5" id="KW-0472">Membrane</keyword>
<evidence type="ECO:0000313" key="6">
    <source>
        <dbReference type="EMBL" id="KAF1844803.1"/>
    </source>
</evidence>
<feature type="transmembrane region" description="Helical" evidence="5">
    <location>
        <begin position="394"/>
        <end position="413"/>
    </location>
</feature>
<proteinExistence type="predicted"/>
<keyword evidence="2 5" id="KW-0812">Transmembrane</keyword>
<dbReference type="AlphaFoldDB" id="A0A9P4GEZ1"/>
<dbReference type="Proteomes" id="UP000800039">
    <property type="component" value="Unassembled WGS sequence"/>
</dbReference>
<evidence type="ECO:0000256" key="3">
    <source>
        <dbReference type="ARBA" id="ARBA00022989"/>
    </source>
</evidence>
<reference evidence="6" key="1">
    <citation type="submission" date="2020-01" db="EMBL/GenBank/DDBJ databases">
        <authorList>
            <consortium name="DOE Joint Genome Institute"/>
            <person name="Haridas S."/>
            <person name="Albert R."/>
            <person name="Binder M."/>
            <person name="Bloem J."/>
            <person name="Labutti K."/>
            <person name="Salamov A."/>
            <person name="Andreopoulos B."/>
            <person name="Baker S.E."/>
            <person name="Barry K."/>
            <person name="Bills G."/>
            <person name="Bluhm B.H."/>
            <person name="Cannon C."/>
            <person name="Castanera R."/>
            <person name="Culley D.E."/>
            <person name="Daum C."/>
            <person name="Ezra D."/>
            <person name="Gonzalez J.B."/>
            <person name="Henrissat B."/>
            <person name="Kuo A."/>
            <person name="Liang C."/>
            <person name="Lipzen A."/>
            <person name="Lutzoni F."/>
            <person name="Magnuson J."/>
            <person name="Mondo S."/>
            <person name="Nolan M."/>
            <person name="Ohm R."/>
            <person name="Pangilinan J."/>
            <person name="Park H.-J."/>
            <person name="Ramirez L."/>
            <person name="Alfaro M."/>
            <person name="Sun H."/>
            <person name="Tritt A."/>
            <person name="Yoshinaga Y."/>
            <person name="Zwiers L.-H."/>
            <person name="Turgeon B.G."/>
            <person name="Goodwin S.B."/>
            <person name="Spatafora J.W."/>
            <person name="Crous P.W."/>
            <person name="Grigoriev I.V."/>
        </authorList>
    </citation>
    <scope>NUCLEOTIDE SEQUENCE</scope>
    <source>
        <strain evidence="6">CBS 394.84</strain>
    </source>
</reference>
<dbReference type="EMBL" id="ML976616">
    <property type="protein sequence ID" value="KAF1844803.1"/>
    <property type="molecule type" value="Genomic_DNA"/>
</dbReference>
<dbReference type="GO" id="GO:0016020">
    <property type="term" value="C:membrane"/>
    <property type="evidence" value="ECO:0007669"/>
    <property type="project" value="UniProtKB-SubCell"/>
</dbReference>
<evidence type="ECO:0000256" key="5">
    <source>
        <dbReference type="SAM" id="Phobius"/>
    </source>
</evidence>
<sequence length="503" mass="56563">MTSFRSLTADLRPLQEFEARIPRVFTKERDGGNSNIPLHVFKWSEGTPNGTEISGLKSVEELETQCQGTIRVIFAPQDVPAPATGDGLVELFKKCNIPSAFVEEGLQGVSQSFAAHRDVDGTVFVWFHFLCKDIAVSNNRIVHLKTREDMENNDDKSRLEAQEQSQANFTWLKPGFVLKMRDQRGSSPMPNRTMTSSSDSTLAAPSTKALVELLCFGAPITLRDRFQELKTVATCDDLLQDPYVLLEIVFGEMYKVIDRTGWAVSDIFGAIETQTLGMASKPGKATKELLNDHFTGLHNLAKHTIFLRENCESALATLDGLKEHHKGVVGDLSSPSQELTRQALKYRKTLYQSTQRRLTSLDARMANIIQLSFHIVTQGDSRLMQSENQSMKTIAVMTLLFMPLSTVATIFGTQFMKVQDEAPFHITVSQDFWLLWLIAVPLTGIVMIVWRVWYMDARGRLVDDIPQGKPGFMGWKTLKQTLRRQNETQNGHHKVTARKAPDV</sequence>
<name>A0A9P4GEZ1_9PLEO</name>
<feature type="transmembrane region" description="Helical" evidence="5">
    <location>
        <begin position="433"/>
        <end position="453"/>
    </location>
</feature>
<protein>
    <submittedName>
        <fullName evidence="6">Uncharacterized protein</fullName>
    </submittedName>
</protein>
<dbReference type="InterPro" id="IPR045863">
    <property type="entry name" value="CorA_TM1_TM2"/>
</dbReference>